<keyword evidence="4" id="KW-0175">Coiled coil</keyword>
<dbReference type="EMBL" id="OZ023703">
    <property type="protein sequence ID" value="CAK9870757.1"/>
    <property type="molecule type" value="Genomic_DNA"/>
</dbReference>
<dbReference type="InterPro" id="IPR050231">
    <property type="entry name" value="Iron_ascorbate_oxido_reductase"/>
</dbReference>
<dbReference type="Pfam" id="PF14226">
    <property type="entry name" value="DIOX_N"/>
    <property type="match status" value="1"/>
</dbReference>
<evidence type="ECO:0000256" key="3">
    <source>
        <dbReference type="RuleBase" id="RU003682"/>
    </source>
</evidence>
<dbReference type="InterPro" id="IPR026992">
    <property type="entry name" value="DIOX_N"/>
</dbReference>
<protein>
    <recommendedName>
        <fullName evidence="5">Fe2OG dioxygenase domain-containing protein</fullName>
    </recommendedName>
</protein>
<comment type="similarity">
    <text evidence="3">Belongs to the iron/ascorbate-dependent oxidoreductase family.</text>
</comment>
<evidence type="ECO:0000313" key="6">
    <source>
        <dbReference type="EMBL" id="CAK9870757.1"/>
    </source>
</evidence>
<evidence type="ECO:0000256" key="1">
    <source>
        <dbReference type="ARBA" id="ARBA00022723"/>
    </source>
</evidence>
<dbReference type="Gene3D" id="2.60.120.330">
    <property type="entry name" value="B-lactam Antibiotic, Isopenicillin N Synthase, Chain"/>
    <property type="match status" value="1"/>
</dbReference>
<evidence type="ECO:0000256" key="4">
    <source>
        <dbReference type="SAM" id="Coils"/>
    </source>
</evidence>
<evidence type="ECO:0000256" key="2">
    <source>
        <dbReference type="ARBA" id="ARBA00023004"/>
    </source>
</evidence>
<feature type="domain" description="Fe2OG dioxygenase" evidence="5">
    <location>
        <begin position="161"/>
        <end position="263"/>
    </location>
</feature>
<dbReference type="InterPro" id="IPR005123">
    <property type="entry name" value="Oxoglu/Fe-dep_dioxygenase_dom"/>
</dbReference>
<feature type="coiled-coil region" evidence="4">
    <location>
        <begin position="118"/>
        <end position="145"/>
    </location>
</feature>
<proteinExistence type="inferred from homology"/>
<gene>
    <name evidence="6" type="ORF">CSSPJE1EN2_LOCUS13425</name>
</gene>
<evidence type="ECO:0000259" key="5">
    <source>
        <dbReference type="PROSITE" id="PS51471"/>
    </source>
</evidence>
<sequence>MVAFGYAIFDEDLCSKVNSQYQLLFFSSAIDFVRFTRRDKIAKDLAKIFSEWGFVQVVNHGVKTEVIDAMQTQAKKFFDLPLEQKEKAKHTRPGGSSTNEGFGYGVDSGFFYVGRPWIDRFQKSMEDYNKSLDKLTIQILELCAEGLGLKSSTFTEPYLGTAGDCIARFNYYPPCPLPSLTLGLGAHTDPNLLTILHQCSVGGLQICHGHGSWFSVKPSPNSFIINVGDSFEAWTNGRFKSVKHRAVVNETQSRLSIVYFSNPLPHSIMSVPHKLIDCEHPLEFRPAFTWLDYKTHLLETHKNNNNNNNNDGGRTSKLWLLRRKSILNQKVNLFS</sequence>
<keyword evidence="1 3" id="KW-0479">Metal-binding</keyword>
<dbReference type="InterPro" id="IPR027443">
    <property type="entry name" value="IPNS-like_sf"/>
</dbReference>
<organism evidence="6 7">
    <name type="scientific">Sphagnum jensenii</name>
    <dbReference type="NCBI Taxonomy" id="128206"/>
    <lineage>
        <taxon>Eukaryota</taxon>
        <taxon>Viridiplantae</taxon>
        <taxon>Streptophyta</taxon>
        <taxon>Embryophyta</taxon>
        <taxon>Bryophyta</taxon>
        <taxon>Sphagnophytina</taxon>
        <taxon>Sphagnopsida</taxon>
        <taxon>Sphagnales</taxon>
        <taxon>Sphagnaceae</taxon>
        <taxon>Sphagnum</taxon>
    </lineage>
</organism>
<keyword evidence="2 3" id="KW-0408">Iron</keyword>
<dbReference type="SUPFAM" id="SSF51197">
    <property type="entry name" value="Clavaminate synthase-like"/>
    <property type="match status" value="1"/>
</dbReference>
<dbReference type="PANTHER" id="PTHR47990">
    <property type="entry name" value="2-OXOGLUTARATE (2OG) AND FE(II)-DEPENDENT OXYGENASE SUPERFAMILY PROTEIN-RELATED"/>
    <property type="match status" value="1"/>
</dbReference>
<accession>A0ABP1B6F5</accession>
<dbReference type="Proteomes" id="UP001497522">
    <property type="component" value="Chromosome 2"/>
</dbReference>
<dbReference type="PROSITE" id="PS51471">
    <property type="entry name" value="FE2OG_OXY"/>
    <property type="match status" value="1"/>
</dbReference>
<dbReference type="InterPro" id="IPR044861">
    <property type="entry name" value="IPNS-like_FE2OG_OXY"/>
</dbReference>
<evidence type="ECO:0000313" key="7">
    <source>
        <dbReference type="Proteomes" id="UP001497522"/>
    </source>
</evidence>
<keyword evidence="3" id="KW-0560">Oxidoreductase</keyword>
<name>A0ABP1B6F5_9BRYO</name>
<reference evidence="6 7" key="1">
    <citation type="submission" date="2024-03" db="EMBL/GenBank/DDBJ databases">
        <authorList>
            <consortium name="ELIXIR-Norway"/>
            <consortium name="Elixir Norway"/>
        </authorList>
    </citation>
    <scope>NUCLEOTIDE SEQUENCE [LARGE SCALE GENOMIC DNA]</scope>
</reference>
<keyword evidence="7" id="KW-1185">Reference proteome</keyword>
<dbReference type="Pfam" id="PF03171">
    <property type="entry name" value="2OG-FeII_Oxy"/>
    <property type="match status" value="1"/>
</dbReference>